<reference evidence="1" key="1">
    <citation type="submission" date="2018-04" db="EMBL/GenBank/DDBJ databases">
        <title>Whole genome sequencing of Hypsizygus marmoreus.</title>
        <authorList>
            <person name="Choi I.-G."/>
            <person name="Min B."/>
            <person name="Kim J.-G."/>
            <person name="Kim S."/>
            <person name="Oh Y.-L."/>
            <person name="Kong W.-S."/>
            <person name="Park H."/>
            <person name="Jeong J."/>
            <person name="Song E.-S."/>
        </authorList>
    </citation>
    <scope>NUCLEOTIDE SEQUENCE [LARGE SCALE GENOMIC DNA]</scope>
    <source>
        <strain evidence="1">51987-8</strain>
    </source>
</reference>
<gene>
    <name evidence="1" type="ORF">Hypma_000451</name>
</gene>
<dbReference type="EMBL" id="LUEZ02000106">
    <property type="protein sequence ID" value="RDB18241.1"/>
    <property type="molecule type" value="Genomic_DNA"/>
</dbReference>
<dbReference type="AlphaFoldDB" id="A0A369J833"/>
<protein>
    <submittedName>
        <fullName evidence="1">Uncharacterized protein</fullName>
    </submittedName>
</protein>
<name>A0A369J833_HYPMA</name>
<evidence type="ECO:0000313" key="2">
    <source>
        <dbReference type="Proteomes" id="UP000076154"/>
    </source>
</evidence>
<sequence>MPRFDRQFFVSVCEEIVGEYAVSTRQLHKYRTKRYLRVIRVPKGKQINDNPSRLLASIPTGCPICARALTARNASGRCPGKASAPFIANRCSRTEPADDNNGEVRLRDEKDIKRKLARAMESIPSRRGQVAVSELKRGGGWKEWREAVIVPLSIILDAGGDSL</sequence>
<keyword evidence="2" id="KW-1185">Reference proteome</keyword>
<dbReference type="InParanoid" id="A0A369J833"/>
<dbReference type="Proteomes" id="UP000076154">
    <property type="component" value="Unassembled WGS sequence"/>
</dbReference>
<evidence type="ECO:0000313" key="1">
    <source>
        <dbReference type="EMBL" id="RDB18241.1"/>
    </source>
</evidence>
<organism evidence="1 2">
    <name type="scientific">Hypsizygus marmoreus</name>
    <name type="common">White beech mushroom</name>
    <name type="synonym">Agaricus marmoreus</name>
    <dbReference type="NCBI Taxonomy" id="39966"/>
    <lineage>
        <taxon>Eukaryota</taxon>
        <taxon>Fungi</taxon>
        <taxon>Dikarya</taxon>
        <taxon>Basidiomycota</taxon>
        <taxon>Agaricomycotina</taxon>
        <taxon>Agaricomycetes</taxon>
        <taxon>Agaricomycetidae</taxon>
        <taxon>Agaricales</taxon>
        <taxon>Tricholomatineae</taxon>
        <taxon>Lyophyllaceae</taxon>
        <taxon>Hypsizygus</taxon>
    </lineage>
</organism>
<proteinExistence type="predicted"/>
<comment type="caution">
    <text evidence="1">The sequence shown here is derived from an EMBL/GenBank/DDBJ whole genome shotgun (WGS) entry which is preliminary data.</text>
</comment>
<accession>A0A369J833</accession>